<keyword evidence="8 11" id="KW-0346">Stress response</keyword>
<evidence type="ECO:0000256" key="6">
    <source>
        <dbReference type="ARBA" id="ARBA00022833"/>
    </source>
</evidence>
<keyword evidence="5" id="KW-0378">Hydrolase</keyword>
<dbReference type="EMBL" id="JAGGLI010000018">
    <property type="protein sequence ID" value="MBP2027937.1"/>
    <property type="molecule type" value="Genomic_DNA"/>
</dbReference>
<dbReference type="PANTHER" id="PTHR32472:SF10">
    <property type="entry name" value="DNA REPAIR PROTEIN RADA-LIKE PROTEIN"/>
    <property type="match status" value="1"/>
</dbReference>
<dbReference type="InterPro" id="IPR027417">
    <property type="entry name" value="P-loop_NTPase"/>
</dbReference>
<keyword evidence="3 11" id="KW-0227">DNA damage</keyword>
<dbReference type="SUPFAM" id="SSF54211">
    <property type="entry name" value="Ribosomal protein S5 domain 2-like"/>
    <property type="match status" value="1"/>
</dbReference>
<dbReference type="InterPro" id="IPR004504">
    <property type="entry name" value="DNA_repair_RadA"/>
</dbReference>
<dbReference type="PROSITE" id="PS50162">
    <property type="entry name" value="RECA_2"/>
    <property type="match status" value="1"/>
</dbReference>
<keyword evidence="4 13" id="KW-0863">Zinc-finger</keyword>
<organism evidence="15 16">
    <name type="scientific">Acetoanaerobium pronyense</name>
    <dbReference type="NCBI Taxonomy" id="1482736"/>
    <lineage>
        <taxon>Bacteria</taxon>
        <taxon>Bacillati</taxon>
        <taxon>Bacillota</taxon>
        <taxon>Clostridia</taxon>
        <taxon>Peptostreptococcales</taxon>
        <taxon>Filifactoraceae</taxon>
        <taxon>Acetoanaerobium</taxon>
    </lineage>
</organism>
<dbReference type="Pfam" id="PF13481">
    <property type="entry name" value="AAA_25"/>
    <property type="match status" value="1"/>
</dbReference>
<keyword evidence="1 11" id="KW-0479">Metal-binding</keyword>
<dbReference type="Pfam" id="PF18073">
    <property type="entry name" value="Zn_ribbon_LapB"/>
    <property type="match status" value="1"/>
</dbReference>
<evidence type="ECO:0000256" key="11">
    <source>
        <dbReference type="HAMAP-Rule" id="MF_01498"/>
    </source>
</evidence>
<evidence type="ECO:0000256" key="2">
    <source>
        <dbReference type="ARBA" id="ARBA00022741"/>
    </source>
</evidence>
<evidence type="ECO:0000256" key="13">
    <source>
        <dbReference type="RuleBase" id="RU003555"/>
    </source>
</evidence>
<feature type="region of interest" description="Lon-protease-like" evidence="11">
    <location>
        <begin position="350"/>
        <end position="454"/>
    </location>
</feature>
<keyword evidence="16" id="KW-1185">Reference proteome</keyword>
<keyword evidence="7 11" id="KW-0067">ATP-binding</keyword>
<dbReference type="InterPro" id="IPR003593">
    <property type="entry name" value="AAA+_ATPase"/>
</dbReference>
<comment type="function">
    <text evidence="11">Plays a role in repairing double-strand DNA breaks, probably involving stabilizing or processing branched DNA or blocked replication forks.</text>
</comment>
<dbReference type="PRINTS" id="PR01874">
    <property type="entry name" value="DNAREPAIRADA"/>
</dbReference>
<evidence type="ECO:0000256" key="5">
    <source>
        <dbReference type="ARBA" id="ARBA00022801"/>
    </source>
</evidence>
<evidence type="ECO:0000256" key="4">
    <source>
        <dbReference type="ARBA" id="ARBA00022771"/>
    </source>
</evidence>
<reference evidence="15 16" key="1">
    <citation type="submission" date="2021-03" db="EMBL/GenBank/DDBJ databases">
        <title>Genomic Encyclopedia of Type Strains, Phase IV (KMG-IV): sequencing the most valuable type-strain genomes for metagenomic binning, comparative biology and taxonomic classification.</title>
        <authorList>
            <person name="Goeker M."/>
        </authorList>
    </citation>
    <scope>NUCLEOTIDE SEQUENCE [LARGE SCALE GENOMIC DNA]</scope>
    <source>
        <strain evidence="15 16">DSM 27512</strain>
    </source>
</reference>
<evidence type="ECO:0000313" key="15">
    <source>
        <dbReference type="EMBL" id="MBP2027937.1"/>
    </source>
</evidence>
<proteinExistence type="inferred from homology"/>
<sequence length="454" mass="49540">MAKLKTKYICQQCGYESPKWWGICPECKAGGSMVEEVYAPKEEARAKKGSSHIMQSISLKEVKGSKETRFSTMIGEFNRVLGGGVVKGSLVLIGGDPGIGKSTLLLQLARNISKEKKVLYVSGEESKDQIKLRAKRLFDEEMDVLVMAETSMEIIENEILSVMPDLVIIDSIQTMATAEITSLPGSVSQVRECTGRLMKIAKNNSISCFLVGHVTKEGAIAGPRVLEHLVDTVLYFEGERYNTYRMIRAVKNRFGSTNELGVFEMTDKGLEEVDNPSKTLLSESSAGAPGTAIVCTMEGTRPMLVEIQALVAPTTFAVPRRTATGLDYNRLNMLLAVLERRAGLRIQSHDVYVNLTGGIKIYEPSLDLGIVCAVASSFSNREVKANIAFFGEVGLTGEIRSVGFGEKRVNEAKKLGFTEIIMPSSMAKDLKDIKDIKITGVKNIREALTAGFGG</sequence>
<evidence type="ECO:0000256" key="3">
    <source>
        <dbReference type="ARBA" id="ARBA00022763"/>
    </source>
</evidence>
<gene>
    <name evidence="11" type="primary">radA</name>
    <name evidence="15" type="ORF">J2Z35_001735</name>
</gene>
<keyword evidence="2 11" id="KW-0547">Nucleotide-binding</keyword>
<dbReference type="Gene3D" id="3.30.230.10">
    <property type="match status" value="1"/>
</dbReference>
<dbReference type="InterPro" id="IPR020588">
    <property type="entry name" value="RecA_ATP-bd"/>
</dbReference>
<comment type="domain">
    <text evidence="11">The middle region has homology to RecA with ATPase motifs including the RadA KNRFG motif, while the C-terminus is homologous to Lon protease.</text>
</comment>
<feature type="binding site" evidence="11">
    <location>
        <begin position="95"/>
        <end position="102"/>
    </location>
    <ligand>
        <name>ATP</name>
        <dbReference type="ChEBI" id="CHEBI:30616"/>
    </ligand>
</feature>
<evidence type="ECO:0000256" key="7">
    <source>
        <dbReference type="ARBA" id="ARBA00022840"/>
    </source>
</evidence>
<keyword evidence="6 13" id="KW-0862">Zinc</keyword>
<dbReference type="HAMAP" id="MF_01498">
    <property type="entry name" value="RadA_bact"/>
    <property type="match status" value="1"/>
</dbReference>
<evidence type="ECO:0000256" key="10">
    <source>
        <dbReference type="ARBA" id="ARBA00023204"/>
    </source>
</evidence>
<comment type="function">
    <text evidence="13">DNA-dependent ATPase involved in processing of recombination intermediates, plays a role in repairing DNA breaks. Stimulates the branch migration of RecA-mediated strand transfer reactions, allowing the 3' invading strand to extend heteroduplex DNA faster. Binds ssDNA in the presence of ADP but not other nucleotides, has ATPase activity that is stimulated by ssDNA and various branched DNA structures, but inhibited by SSB. Does not have RecA's homology-searching function.</text>
</comment>
<feature type="domain" description="RecA family profile 1" evidence="14">
    <location>
        <begin position="66"/>
        <end position="214"/>
    </location>
</feature>
<keyword evidence="10 11" id="KW-0234">DNA repair</keyword>
<protein>
    <recommendedName>
        <fullName evidence="11 12">DNA repair protein RadA</fullName>
    </recommendedName>
</protein>
<feature type="short sequence motif" description="RadA KNRFG motif" evidence="11">
    <location>
        <begin position="251"/>
        <end position="255"/>
    </location>
</feature>
<dbReference type="InterPro" id="IPR041166">
    <property type="entry name" value="Rubredoxin_2"/>
</dbReference>
<comment type="caution">
    <text evidence="15">The sequence shown here is derived from an EMBL/GenBank/DDBJ whole genome shotgun (WGS) entry which is preliminary data.</text>
</comment>
<comment type="similarity">
    <text evidence="11 13">Belongs to the RecA family. RadA subfamily.</text>
</comment>
<keyword evidence="9 11" id="KW-0238">DNA-binding</keyword>
<evidence type="ECO:0000256" key="12">
    <source>
        <dbReference type="NCBIfam" id="TIGR00416"/>
    </source>
</evidence>
<dbReference type="SUPFAM" id="SSF52540">
    <property type="entry name" value="P-loop containing nucleoside triphosphate hydrolases"/>
    <property type="match status" value="1"/>
</dbReference>
<dbReference type="NCBIfam" id="TIGR00416">
    <property type="entry name" value="sms"/>
    <property type="match status" value="1"/>
</dbReference>
<dbReference type="CDD" id="cd01121">
    <property type="entry name" value="RadA_SMS_N"/>
    <property type="match status" value="1"/>
</dbReference>
<dbReference type="Gene3D" id="3.40.50.300">
    <property type="entry name" value="P-loop containing nucleotide triphosphate hydrolases"/>
    <property type="match status" value="1"/>
</dbReference>
<dbReference type="InterPro" id="IPR020568">
    <property type="entry name" value="Ribosomal_Su5_D2-typ_SF"/>
</dbReference>
<evidence type="ECO:0000256" key="9">
    <source>
        <dbReference type="ARBA" id="ARBA00023125"/>
    </source>
</evidence>
<dbReference type="InterPro" id="IPR014721">
    <property type="entry name" value="Ribsml_uS5_D2-typ_fold_subgr"/>
</dbReference>
<evidence type="ECO:0000256" key="1">
    <source>
        <dbReference type="ARBA" id="ARBA00022723"/>
    </source>
</evidence>
<dbReference type="Pfam" id="PF05362">
    <property type="entry name" value="Lon_C"/>
    <property type="match status" value="1"/>
</dbReference>
<dbReference type="InterPro" id="IPR008269">
    <property type="entry name" value="Lon_proteolytic"/>
</dbReference>
<dbReference type="Proteomes" id="UP001314903">
    <property type="component" value="Unassembled WGS sequence"/>
</dbReference>
<name>A0ABS4KJI4_9FIRM</name>
<dbReference type="RefSeq" id="WP_209660994.1">
    <property type="nucleotide sequence ID" value="NZ_JAGGLI010000018.1"/>
</dbReference>
<evidence type="ECO:0000313" key="16">
    <source>
        <dbReference type="Proteomes" id="UP001314903"/>
    </source>
</evidence>
<accession>A0ABS4KJI4</accession>
<dbReference type="SMART" id="SM00382">
    <property type="entry name" value="AAA"/>
    <property type="match status" value="1"/>
</dbReference>
<evidence type="ECO:0000256" key="8">
    <source>
        <dbReference type="ARBA" id="ARBA00023016"/>
    </source>
</evidence>
<evidence type="ECO:0000259" key="14">
    <source>
        <dbReference type="PROSITE" id="PS50162"/>
    </source>
</evidence>
<dbReference type="PANTHER" id="PTHR32472">
    <property type="entry name" value="DNA REPAIR PROTEIN RADA"/>
    <property type="match status" value="1"/>
</dbReference>